<proteinExistence type="predicted"/>
<dbReference type="InterPro" id="IPR052018">
    <property type="entry name" value="PHP_domain"/>
</dbReference>
<sequence>MKRADLHTHTTASDGLHKPSENVRMAAEAGLSAIGITDHDTVAGLNEARQAAKTYGIEVVPGVEISTAQDGQDIHILGYYADDRDRVFLARLASQRRVRDSRNELIVAKLNELGVSLSWETVLDAAGRDRGPDETVGRPHIAEAMVRIGAVGSLQEAFDRYLAEGKPAYVLPPRIAPAEAIAWIHEAGGAAVVAHPGLYGADEAVESLLRDGFADGVEAYHSDHTAEDERRYAAMAERYGVIATGGSDFHGERKGRVYHGPIGWRSAGADVVHALRERAKDRRAARLSDSPAGGGIASD</sequence>
<dbReference type="AlphaFoldDB" id="A0A9X4KJI6"/>
<reference evidence="3 4" key="1">
    <citation type="submission" date="2022-10" db="EMBL/GenBank/DDBJ databases">
        <title>Comparative genomic analysis of Cohnella hashimotonis sp. nov., isolated from the International Space Station.</title>
        <authorList>
            <person name="Simpson A."/>
            <person name="Venkateswaran K."/>
        </authorList>
    </citation>
    <scope>NUCLEOTIDE SEQUENCE [LARGE SCALE GENOMIC DNA]</scope>
    <source>
        <strain evidence="3 4">DSM 18997</strain>
    </source>
</reference>
<dbReference type="Pfam" id="PF02811">
    <property type="entry name" value="PHP"/>
    <property type="match status" value="1"/>
</dbReference>
<name>A0A9X4KJI6_9BACL</name>
<dbReference type="PANTHER" id="PTHR42924">
    <property type="entry name" value="EXONUCLEASE"/>
    <property type="match status" value="1"/>
</dbReference>
<dbReference type="InterPro" id="IPR016195">
    <property type="entry name" value="Pol/histidinol_Pase-like"/>
</dbReference>
<dbReference type="SMART" id="SM00481">
    <property type="entry name" value="POLIIIAc"/>
    <property type="match status" value="1"/>
</dbReference>
<dbReference type="EMBL" id="JAPDHZ010000004">
    <property type="protein sequence ID" value="MDG0793377.1"/>
    <property type="molecule type" value="Genomic_DNA"/>
</dbReference>
<dbReference type="InterPro" id="IPR003141">
    <property type="entry name" value="Pol/His_phosphatase_N"/>
</dbReference>
<keyword evidence="4" id="KW-1185">Reference proteome</keyword>
<dbReference type="Gene3D" id="1.10.150.650">
    <property type="match status" value="1"/>
</dbReference>
<comment type="caution">
    <text evidence="3">The sequence shown here is derived from an EMBL/GenBank/DDBJ whole genome shotgun (WGS) entry which is preliminary data.</text>
</comment>
<dbReference type="InterPro" id="IPR004013">
    <property type="entry name" value="PHP_dom"/>
</dbReference>
<dbReference type="GO" id="GO:0035312">
    <property type="term" value="F:5'-3' DNA exonuclease activity"/>
    <property type="evidence" value="ECO:0007669"/>
    <property type="project" value="TreeGrafter"/>
</dbReference>
<evidence type="ECO:0000256" key="1">
    <source>
        <dbReference type="SAM" id="MobiDB-lite"/>
    </source>
</evidence>
<gene>
    <name evidence="3" type="ORF">OMP38_22960</name>
</gene>
<feature type="domain" description="Polymerase/histidinol phosphatase N-terminal" evidence="2">
    <location>
        <begin position="4"/>
        <end position="69"/>
    </location>
</feature>
<dbReference type="PANTHER" id="PTHR42924:SF3">
    <property type="entry name" value="POLYMERASE_HISTIDINOL PHOSPHATASE N-TERMINAL DOMAIN-CONTAINING PROTEIN"/>
    <property type="match status" value="1"/>
</dbReference>
<evidence type="ECO:0000313" key="4">
    <source>
        <dbReference type="Proteomes" id="UP001153387"/>
    </source>
</evidence>
<organism evidence="3 4">
    <name type="scientific">Cohnella ginsengisoli</name>
    <dbReference type="NCBI Taxonomy" id="425004"/>
    <lineage>
        <taxon>Bacteria</taxon>
        <taxon>Bacillati</taxon>
        <taxon>Bacillota</taxon>
        <taxon>Bacilli</taxon>
        <taxon>Bacillales</taxon>
        <taxon>Paenibacillaceae</taxon>
        <taxon>Cohnella</taxon>
    </lineage>
</organism>
<dbReference type="CDD" id="cd07438">
    <property type="entry name" value="PHP_HisPPase_AMP"/>
    <property type="match status" value="1"/>
</dbReference>
<accession>A0A9X4KJI6</accession>
<dbReference type="RefSeq" id="WP_277567169.1">
    <property type="nucleotide sequence ID" value="NZ_JAPDHZ010000004.1"/>
</dbReference>
<dbReference type="Proteomes" id="UP001153387">
    <property type="component" value="Unassembled WGS sequence"/>
</dbReference>
<evidence type="ECO:0000259" key="2">
    <source>
        <dbReference type="SMART" id="SM00481"/>
    </source>
</evidence>
<evidence type="ECO:0000313" key="3">
    <source>
        <dbReference type="EMBL" id="MDG0793377.1"/>
    </source>
</evidence>
<feature type="region of interest" description="Disordered" evidence="1">
    <location>
        <begin position="1"/>
        <end position="20"/>
    </location>
</feature>
<dbReference type="SUPFAM" id="SSF89550">
    <property type="entry name" value="PHP domain-like"/>
    <property type="match status" value="1"/>
</dbReference>
<dbReference type="Gene3D" id="3.20.20.140">
    <property type="entry name" value="Metal-dependent hydrolases"/>
    <property type="match status" value="1"/>
</dbReference>
<dbReference type="GO" id="GO:0004534">
    <property type="term" value="F:5'-3' RNA exonuclease activity"/>
    <property type="evidence" value="ECO:0007669"/>
    <property type="project" value="TreeGrafter"/>
</dbReference>
<protein>
    <submittedName>
        <fullName evidence="3">PHP domain-containing protein</fullName>
    </submittedName>
</protein>